<proteinExistence type="inferred from homology"/>
<dbReference type="GO" id="GO:0006412">
    <property type="term" value="P:translation"/>
    <property type="evidence" value="ECO:0007669"/>
    <property type="project" value="InterPro"/>
</dbReference>
<sequence length="282" mass="31325">MQAVRGLPLRNVIHCVASTSRRPAQLHTSAVRLAGHKQASVIRKQNILKQAQRSSDALKNRPSVVLGTRPSEESTKWPKCKLAKILVDEEALASGKFISSVELPVGRVAMSSQLAFGVAKADKKLLFEQLPAMTVEAVAGRYQDNAMATPLASMMRPEIAAEHEARKAAAFAKVIDLRNTNAAGIAFENRRRIVIAFSTPDNPYDTGRAEVQAALKTYEIRNLWTHLTTFKRDVGNRLGLRKLVHQRAKILKYLRNTNRDRYETVLEQLALEPEAVEGELVV</sequence>
<keyword evidence="2 4" id="KW-0689">Ribosomal protein</keyword>
<gene>
    <name evidence="6" type="ORF">FA15DRAFT_644249</name>
</gene>
<dbReference type="PANTHER" id="PTHR23321:SF26">
    <property type="entry name" value="SMALL RIBOSOMAL SUBUNIT PROTEIN US15M"/>
    <property type="match status" value="1"/>
</dbReference>
<dbReference type="AlphaFoldDB" id="A0A5C3KQA0"/>
<dbReference type="Gene3D" id="1.10.287.10">
    <property type="entry name" value="S15/NS1, RNA-binding"/>
    <property type="match status" value="1"/>
</dbReference>
<dbReference type="GO" id="GO:0005840">
    <property type="term" value="C:ribosome"/>
    <property type="evidence" value="ECO:0007669"/>
    <property type="project" value="UniProtKB-KW"/>
</dbReference>
<dbReference type="Pfam" id="PF00312">
    <property type="entry name" value="Ribosomal_S15"/>
    <property type="match status" value="1"/>
</dbReference>
<evidence type="ECO:0000256" key="3">
    <source>
        <dbReference type="ARBA" id="ARBA00023274"/>
    </source>
</evidence>
<dbReference type="GO" id="GO:0003735">
    <property type="term" value="F:structural constituent of ribosome"/>
    <property type="evidence" value="ECO:0007669"/>
    <property type="project" value="InterPro"/>
</dbReference>
<organism evidence="6 7">
    <name type="scientific">Coprinopsis marcescibilis</name>
    <name type="common">Agaric fungus</name>
    <name type="synonym">Psathyrella marcescibilis</name>
    <dbReference type="NCBI Taxonomy" id="230819"/>
    <lineage>
        <taxon>Eukaryota</taxon>
        <taxon>Fungi</taxon>
        <taxon>Dikarya</taxon>
        <taxon>Basidiomycota</taxon>
        <taxon>Agaricomycotina</taxon>
        <taxon>Agaricomycetes</taxon>
        <taxon>Agaricomycetidae</taxon>
        <taxon>Agaricales</taxon>
        <taxon>Agaricineae</taxon>
        <taxon>Psathyrellaceae</taxon>
        <taxon>Coprinopsis</taxon>
    </lineage>
</organism>
<evidence type="ECO:0000313" key="7">
    <source>
        <dbReference type="Proteomes" id="UP000307440"/>
    </source>
</evidence>
<dbReference type="HAMAP" id="MF_01343_B">
    <property type="entry name" value="Ribosomal_uS15_B"/>
    <property type="match status" value="1"/>
</dbReference>
<dbReference type="CDD" id="cd00353">
    <property type="entry name" value="Ribosomal_S15p_S13e"/>
    <property type="match status" value="1"/>
</dbReference>
<dbReference type="InterPro" id="IPR005290">
    <property type="entry name" value="Ribosomal_uS15_bac-type"/>
</dbReference>
<dbReference type="GO" id="GO:1990904">
    <property type="term" value="C:ribonucleoprotein complex"/>
    <property type="evidence" value="ECO:0007669"/>
    <property type="project" value="UniProtKB-KW"/>
</dbReference>
<keyword evidence="7" id="KW-1185">Reference proteome</keyword>
<feature type="region of interest" description="Disordered" evidence="5">
    <location>
        <begin position="52"/>
        <end position="71"/>
    </location>
</feature>
<dbReference type="SMART" id="SM01387">
    <property type="entry name" value="Ribosomal_S15"/>
    <property type="match status" value="1"/>
</dbReference>
<dbReference type="PROSITE" id="PS00362">
    <property type="entry name" value="RIBOSOMAL_S15"/>
    <property type="match status" value="1"/>
</dbReference>
<evidence type="ECO:0000256" key="4">
    <source>
        <dbReference type="RuleBase" id="RU003919"/>
    </source>
</evidence>
<evidence type="ECO:0000256" key="5">
    <source>
        <dbReference type="SAM" id="MobiDB-lite"/>
    </source>
</evidence>
<comment type="similarity">
    <text evidence="1 4">Belongs to the universal ribosomal protein uS15 family.</text>
</comment>
<reference evidence="6 7" key="1">
    <citation type="journal article" date="2019" name="Nat. Ecol. Evol.">
        <title>Megaphylogeny resolves global patterns of mushroom evolution.</title>
        <authorList>
            <person name="Varga T."/>
            <person name="Krizsan K."/>
            <person name="Foldi C."/>
            <person name="Dima B."/>
            <person name="Sanchez-Garcia M."/>
            <person name="Sanchez-Ramirez S."/>
            <person name="Szollosi G.J."/>
            <person name="Szarkandi J.G."/>
            <person name="Papp V."/>
            <person name="Albert L."/>
            <person name="Andreopoulos W."/>
            <person name="Angelini C."/>
            <person name="Antonin V."/>
            <person name="Barry K.W."/>
            <person name="Bougher N.L."/>
            <person name="Buchanan P."/>
            <person name="Buyck B."/>
            <person name="Bense V."/>
            <person name="Catcheside P."/>
            <person name="Chovatia M."/>
            <person name="Cooper J."/>
            <person name="Damon W."/>
            <person name="Desjardin D."/>
            <person name="Finy P."/>
            <person name="Geml J."/>
            <person name="Haridas S."/>
            <person name="Hughes K."/>
            <person name="Justo A."/>
            <person name="Karasinski D."/>
            <person name="Kautmanova I."/>
            <person name="Kiss B."/>
            <person name="Kocsube S."/>
            <person name="Kotiranta H."/>
            <person name="LaButti K.M."/>
            <person name="Lechner B.E."/>
            <person name="Liimatainen K."/>
            <person name="Lipzen A."/>
            <person name="Lukacs Z."/>
            <person name="Mihaltcheva S."/>
            <person name="Morgado L.N."/>
            <person name="Niskanen T."/>
            <person name="Noordeloos M.E."/>
            <person name="Ohm R.A."/>
            <person name="Ortiz-Santana B."/>
            <person name="Ovrebo C."/>
            <person name="Racz N."/>
            <person name="Riley R."/>
            <person name="Savchenko A."/>
            <person name="Shiryaev A."/>
            <person name="Soop K."/>
            <person name="Spirin V."/>
            <person name="Szebenyi C."/>
            <person name="Tomsovsky M."/>
            <person name="Tulloss R.E."/>
            <person name="Uehling J."/>
            <person name="Grigoriev I.V."/>
            <person name="Vagvolgyi C."/>
            <person name="Papp T."/>
            <person name="Martin F.M."/>
            <person name="Miettinen O."/>
            <person name="Hibbett D.S."/>
            <person name="Nagy L.G."/>
        </authorList>
    </citation>
    <scope>NUCLEOTIDE SEQUENCE [LARGE SCALE GENOMIC DNA]</scope>
    <source>
        <strain evidence="6 7">CBS 121175</strain>
    </source>
</reference>
<name>A0A5C3KQA0_COPMA</name>
<keyword evidence="3 4" id="KW-0687">Ribonucleoprotein</keyword>
<dbReference type="SUPFAM" id="SSF47060">
    <property type="entry name" value="S15/NS1 RNA-binding domain"/>
    <property type="match status" value="1"/>
</dbReference>
<dbReference type="PANTHER" id="PTHR23321">
    <property type="entry name" value="RIBOSOMAL PROTEIN S15, BACTERIAL AND ORGANELLAR"/>
    <property type="match status" value="1"/>
</dbReference>
<dbReference type="GO" id="GO:0005737">
    <property type="term" value="C:cytoplasm"/>
    <property type="evidence" value="ECO:0007669"/>
    <property type="project" value="UniProtKB-ARBA"/>
</dbReference>
<dbReference type="InterPro" id="IPR009068">
    <property type="entry name" value="uS15_NS1_RNA-bd_sf"/>
</dbReference>
<protein>
    <submittedName>
        <fullName evidence="6">S15/NS1 RNA-binding domain-containing protein</fullName>
    </submittedName>
</protein>
<dbReference type="EMBL" id="ML210242">
    <property type="protein sequence ID" value="TFK22377.1"/>
    <property type="molecule type" value="Genomic_DNA"/>
</dbReference>
<dbReference type="Proteomes" id="UP000307440">
    <property type="component" value="Unassembled WGS sequence"/>
</dbReference>
<evidence type="ECO:0000313" key="6">
    <source>
        <dbReference type="EMBL" id="TFK22377.1"/>
    </source>
</evidence>
<dbReference type="OrthoDB" id="441444at2759"/>
<evidence type="ECO:0000256" key="2">
    <source>
        <dbReference type="ARBA" id="ARBA00022980"/>
    </source>
</evidence>
<dbReference type="STRING" id="230819.A0A5C3KQA0"/>
<dbReference type="InterPro" id="IPR000589">
    <property type="entry name" value="Ribosomal_uS15"/>
</dbReference>
<evidence type="ECO:0000256" key="1">
    <source>
        <dbReference type="ARBA" id="ARBA00008434"/>
    </source>
</evidence>
<accession>A0A5C3KQA0</accession>